<organism evidence="4 5">
    <name type="scientific">Clostridium tarantellae</name>
    <dbReference type="NCBI Taxonomy" id="39493"/>
    <lineage>
        <taxon>Bacteria</taxon>
        <taxon>Bacillati</taxon>
        <taxon>Bacillota</taxon>
        <taxon>Clostridia</taxon>
        <taxon>Eubacteriales</taxon>
        <taxon>Clostridiaceae</taxon>
        <taxon>Clostridium</taxon>
    </lineage>
</organism>
<dbReference type="SUPFAM" id="SSF50715">
    <property type="entry name" value="Ribosomal protein L25-like"/>
    <property type="match status" value="1"/>
</dbReference>
<gene>
    <name evidence="4" type="ORF">GBZ86_00550</name>
</gene>
<evidence type="ECO:0000256" key="1">
    <source>
        <dbReference type="ARBA" id="ARBA00022980"/>
    </source>
</evidence>
<dbReference type="GO" id="GO:1990904">
    <property type="term" value="C:ribonucleoprotein complex"/>
    <property type="evidence" value="ECO:0007669"/>
    <property type="project" value="UniProtKB-KW"/>
</dbReference>
<dbReference type="AlphaFoldDB" id="A0A6I1MHD8"/>
<reference evidence="4 5" key="1">
    <citation type="submission" date="2019-10" db="EMBL/GenBank/DDBJ databases">
        <title>The Genome Sequence of Clostridium tarantellae Isolated from Fish Brain.</title>
        <authorList>
            <person name="Bano L."/>
            <person name="Kiel M."/>
            <person name="Sales G."/>
            <person name="Doxey A.C."/>
            <person name="Mansfield M.J."/>
            <person name="Schiavone M."/>
            <person name="Rossetto O."/>
            <person name="Pirazzini M."/>
            <person name="Dobrindt U."/>
            <person name="Montecucco C."/>
        </authorList>
    </citation>
    <scope>NUCLEOTIDE SEQUENCE [LARGE SCALE GENOMIC DNA]</scope>
    <source>
        <strain evidence="4 5">DSM 3997</strain>
    </source>
</reference>
<keyword evidence="5" id="KW-1185">Reference proteome</keyword>
<dbReference type="Gene3D" id="2.40.240.10">
    <property type="entry name" value="Ribosomal Protein L25, Chain P"/>
    <property type="match status" value="1"/>
</dbReference>
<name>A0A6I1MHD8_9CLOT</name>
<protein>
    <recommendedName>
        <fullName evidence="3">Large ribosomal subunit protein bL25 L25 domain-containing protein</fullName>
    </recommendedName>
</protein>
<dbReference type="InterPro" id="IPR029751">
    <property type="entry name" value="Ribosomal_L25_dom"/>
</dbReference>
<dbReference type="Proteomes" id="UP000430345">
    <property type="component" value="Unassembled WGS sequence"/>
</dbReference>
<accession>A0A6I1MHD8</accession>
<evidence type="ECO:0000259" key="3">
    <source>
        <dbReference type="Pfam" id="PF01386"/>
    </source>
</evidence>
<dbReference type="EMBL" id="WHJC01000002">
    <property type="protein sequence ID" value="MPQ42254.1"/>
    <property type="molecule type" value="Genomic_DNA"/>
</dbReference>
<dbReference type="Pfam" id="PF01386">
    <property type="entry name" value="Ribosomal_L25p"/>
    <property type="match status" value="1"/>
</dbReference>
<sequence length="89" mass="10309">MLKAKLRDLKLKCRKFRNEGRATGLLKRKNGENVPISIKGSDLDKLIQREGREGVIDLQLNEEVIQTEIIDLQRHLLVHNIINIDLKEI</sequence>
<keyword evidence="2" id="KW-0687">Ribonucleoprotein</keyword>
<feature type="domain" description="Large ribosomal subunit protein bL25 L25" evidence="3">
    <location>
        <begin position="2"/>
        <end position="86"/>
    </location>
</feature>
<dbReference type="GO" id="GO:0005840">
    <property type="term" value="C:ribosome"/>
    <property type="evidence" value="ECO:0007669"/>
    <property type="project" value="UniProtKB-KW"/>
</dbReference>
<dbReference type="InterPro" id="IPR011035">
    <property type="entry name" value="Ribosomal_bL25/Gln-tRNA_synth"/>
</dbReference>
<evidence type="ECO:0000256" key="2">
    <source>
        <dbReference type="ARBA" id="ARBA00023274"/>
    </source>
</evidence>
<dbReference type="OrthoDB" id="1928232at2"/>
<comment type="caution">
    <text evidence="4">The sequence shown here is derived from an EMBL/GenBank/DDBJ whole genome shotgun (WGS) entry which is preliminary data.</text>
</comment>
<dbReference type="GO" id="GO:0006412">
    <property type="term" value="P:translation"/>
    <property type="evidence" value="ECO:0007669"/>
    <property type="project" value="InterPro"/>
</dbReference>
<dbReference type="RefSeq" id="WP_152886727.1">
    <property type="nucleotide sequence ID" value="NZ_WHJC01000002.1"/>
</dbReference>
<proteinExistence type="predicted"/>
<evidence type="ECO:0000313" key="5">
    <source>
        <dbReference type="Proteomes" id="UP000430345"/>
    </source>
</evidence>
<keyword evidence="1" id="KW-0689">Ribosomal protein</keyword>
<evidence type="ECO:0000313" key="4">
    <source>
        <dbReference type="EMBL" id="MPQ42254.1"/>
    </source>
</evidence>
<dbReference type="GO" id="GO:0003735">
    <property type="term" value="F:structural constituent of ribosome"/>
    <property type="evidence" value="ECO:0007669"/>
    <property type="project" value="InterPro"/>
</dbReference>
<dbReference type="InterPro" id="IPR020056">
    <property type="entry name" value="Rbsml_bL25/Gln-tRNA_synth_N"/>
</dbReference>